<dbReference type="EMBL" id="AWQX01000398">
    <property type="protein sequence ID" value="EST18069.1"/>
    <property type="molecule type" value="Genomic_DNA"/>
</dbReference>
<dbReference type="AlphaFoldDB" id="V6JMJ7"/>
<reference evidence="1 2" key="1">
    <citation type="journal article" date="2014" name="Genome Announc.">
        <title>Draft Genome Sequence of Streptomyces roseochromogenes subsp. oscitans DS 12.976, Producer of the Aminocoumarin Antibiotic Clorobiocin.</title>
        <authorList>
            <person name="Ruckert C."/>
            <person name="Kalinowski J."/>
            <person name="Heide L."/>
            <person name="Apel A.K."/>
        </authorList>
    </citation>
    <scope>NUCLEOTIDE SEQUENCE [LARGE SCALE GENOMIC DNA]</scope>
    <source>
        <strain evidence="1 2">DS 12.976</strain>
        <plasmid evidence="1">pSros1</plasmid>
    </source>
</reference>
<accession>V6JMJ7</accession>
<protein>
    <submittedName>
        <fullName evidence="1">Uncharacterized protein</fullName>
    </submittedName>
</protein>
<keyword evidence="1" id="KW-0614">Plasmid</keyword>
<name>V6JMJ7_STRRC</name>
<organism evidence="1 2">
    <name type="scientific">Streptomyces roseochromogenus subsp. oscitans DS 12.976</name>
    <dbReference type="NCBI Taxonomy" id="1352936"/>
    <lineage>
        <taxon>Bacteria</taxon>
        <taxon>Bacillati</taxon>
        <taxon>Actinomycetota</taxon>
        <taxon>Actinomycetes</taxon>
        <taxon>Kitasatosporales</taxon>
        <taxon>Streptomycetaceae</taxon>
        <taxon>Streptomyces</taxon>
    </lineage>
</organism>
<dbReference type="RefSeq" id="WP_023554000.1">
    <property type="nucleotide sequence ID" value="NZ_CM002286.1"/>
</dbReference>
<evidence type="ECO:0000313" key="1">
    <source>
        <dbReference type="EMBL" id="EST18069.1"/>
    </source>
</evidence>
<proteinExistence type="predicted"/>
<dbReference type="Proteomes" id="UP000017984">
    <property type="component" value="Plasmid pSros1"/>
</dbReference>
<gene>
    <name evidence="1" type="ORF">M878_45740</name>
</gene>
<evidence type="ECO:0000313" key="2">
    <source>
        <dbReference type="Proteomes" id="UP000017984"/>
    </source>
</evidence>
<keyword evidence="2" id="KW-1185">Reference proteome</keyword>
<dbReference type="HOGENOM" id="CLU_1585588_0_0_11"/>
<comment type="caution">
    <text evidence="1">The sequence shown here is derived from an EMBL/GenBank/DDBJ whole genome shotgun (WGS) entry which is preliminary data.</text>
</comment>
<geneLocation type="plasmid" evidence="1 2">
    <name>pSros1</name>
</geneLocation>
<sequence length="168" mass="17812">MNIAQAEAAAINRSKVVIARGHLAGYKGFAVGYGFAYDSVRIYLTDDNGDIFDKVSVGRSQVDLVTTPETIDADKEEAWQATARGAFGHTPDPNASRKAPEAAENVATAEAEVVVKPAIYRAPSGLTVTSTIGNGPEGHESVRRSVEELRKHGYLPADAVYRAPALAA</sequence>
<dbReference type="PATRIC" id="fig|1352936.5.peg.9512"/>